<dbReference type="PROSITE" id="PS50056">
    <property type="entry name" value="TYR_PHOSPHATASE_2"/>
    <property type="match status" value="1"/>
</dbReference>
<feature type="domain" description="Tyrosine-protein phosphatase" evidence="3">
    <location>
        <begin position="6"/>
        <end position="151"/>
    </location>
</feature>
<dbReference type="SUPFAM" id="SSF52799">
    <property type="entry name" value="(Phosphotyrosine protein) phosphatases II"/>
    <property type="match status" value="1"/>
</dbReference>
<organism evidence="5">
    <name type="scientific">viral metagenome</name>
    <dbReference type="NCBI Taxonomy" id="1070528"/>
    <lineage>
        <taxon>unclassified sequences</taxon>
        <taxon>metagenomes</taxon>
        <taxon>organismal metagenomes</taxon>
    </lineage>
</organism>
<dbReference type="InterPro" id="IPR000387">
    <property type="entry name" value="Tyr_Pase_dom"/>
</dbReference>
<proteinExistence type="predicted"/>
<evidence type="ECO:0000259" key="4">
    <source>
        <dbReference type="PROSITE" id="PS50056"/>
    </source>
</evidence>
<dbReference type="GO" id="GO:0004721">
    <property type="term" value="F:phosphoprotein phosphatase activity"/>
    <property type="evidence" value="ECO:0007669"/>
    <property type="project" value="UniProtKB-KW"/>
</dbReference>
<dbReference type="PROSITE" id="PS00383">
    <property type="entry name" value="TYR_PHOSPHATASE_1"/>
    <property type="match status" value="1"/>
</dbReference>
<sequence length="167" mass="19452">MSHNDNANEIIPNLWLGNAKASMDEDFIRQNNITVVFNCTKNLAFSPIIPIKYRIPVDDNLEEEEIRNMELWSGEIALKIMTEYIEGKTILVHCMAGMQRSAASVAFMLIAYSKMRALDVMKFIKEKRIVAFYPRANFGRSIDYFDRRFHGEIMPEVRKLPNRIKMD</sequence>
<evidence type="ECO:0000256" key="1">
    <source>
        <dbReference type="ARBA" id="ARBA00022801"/>
    </source>
</evidence>
<dbReference type="PROSITE" id="PS50054">
    <property type="entry name" value="TYR_PHOSPHATASE_DUAL"/>
    <property type="match status" value="1"/>
</dbReference>
<reference evidence="5" key="1">
    <citation type="journal article" date="2020" name="Nature">
        <title>Giant virus diversity and host interactions through global metagenomics.</title>
        <authorList>
            <person name="Schulz F."/>
            <person name="Roux S."/>
            <person name="Paez-Espino D."/>
            <person name="Jungbluth S."/>
            <person name="Walsh D.A."/>
            <person name="Denef V.J."/>
            <person name="McMahon K.D."/>
            <person name="Konstantinidis K.T."/>
            <person name="Eloe-Fadrosh E.A."/>
            <person name="Kyrpides N.C."/>
            <person name="Woyke T."/>
        </authorList>
    </citation>
    <scope>NUCLEOTIDE SEQUENCE</scope>
    <source>
        <strain evidence="5">GVMAG-M-3300023174-60</strain>
    </source>
</reference>
<name>A0A6C0DUU3_9ZZZZ</name>
<evidence type="ECO:0008006" key="6">
    <source>
        <dbReference type="Google" id="ProtNLM"/>
    </source>
</evidence>
<evidence type="ECO:0000259" key="3">
    <source>
        <dbReference type="PROSITE" id="PS50054"/>
    </source>
</evidence>
<accession>A0A6C0DUU3</accession>
<protein>
    <recommendedName>
        <fullName evidence="6">Dual specificity phosphatase catalytic domain</fullName>
    </recommendedName>
</protein>
<dbReference type="PANTHER" id="PTHR10159">
    <property type="entry name" value="DUAL SPECIFICITY PROTEIN PHOSPHATASE"/>
    <property type="match status" value="1"/>
</dbReference>
<dbReference type="Gene3D" id="3.90.190.10">
    <property type="entry name" value="Protein tyrosine phosphatase superfamily"/>
    <property type="match status" value="1"/>
</dbReference>
<dbReference type="Pfam" id="PF00782">
    <property type="entry name" value="DSPc"/>
    <property type="match status" value="1"/>
</dbReference>
<dbReference type="InterPro" id="IPR029021">
    <property type="entry name" value="Prot-tyrosine_phosphatase-like"/>
</dbReference>
<dbReference type="EMBL" id="MN739677">
    <property type="protein sequence ID" value="QHT20140.1"/>
    <property type="molecule type" value="Genomic_DNA"/>
</dbReference>
<keyword evidence="1" id="KW-0378">Hydrolase</keyword>
<feature type="domain" description="Tyrosine specific protein phosphatases" evidence="4">
    <location>
        <begin position="86"/>
        <end position="128"/>
    </location>
</feature>
<dbReference type="SMART" id="SM00195">
    <property type="entry name" value="DSPc"/>
    <property type="match status" value="1"/>
</dbReference>
<dbReference type="InterPro" id="IPR020422">
    <property type="entry name" value="TYR_PHOSPHATASE_DUAL_dom"/>
</dbReference>
<dbReference type="GO" id="GO:0043409">
    <property type="term" value="P:negative regulation of MAPK cascade"/>
    <property type="evidence" value="ECO:0007669"/>
    <property type="project" value="TreeGrafter"/>
</dbReference>
<dbReference type="CDD" id="cd14498">
    <property type="entry name" value="DSP"/>
    <property type="match status" value="1"/>
</dbReference>
<dbReference type="InterPro" id="IPR000340">
    <property type="entry name" value="Dual-sp_phosphatase_cat-dom"/>
</dbReference>
<evidence type="ECO:0000313" key="5">
    <source>
        <dbReference type="EMBL" id="QHT20140.1"/>
    </source>
</evidence>
<evidence type="ECO:0000256" key="2">
    <source>
        <dbReference type="ARBA" id="ARBA00022912"/>
    </source>
</evidence>
<dbReference type="InterPro" id="IPR016130">
    <property type="entry name" value="Tyr_Pase_AS"/>
</dbReference>
<dbReference type="GO" id="GO:0005737">
    <property type="term" value="C:cytoplasm"/>
    <property type="evidence" value="ECO:0007669"/>
    <property type="project" value="TreeGrafter"/>
</dbReference>
<dbReference type="AlphaFoldDB" id="A0A6C0DUU3"/>
<keyword evidence="2" id="KW-0904">Protein phosphatase</keyword>
<dbReference type="PANTHER" id="PTHR10159:SF519">
    <property type="entry name" value="DUAL SPECIFICITY PROTEIN PHOSPHATASE MPK3"/>
    <property type="match status" value="1"/>
</dbReference>